<evidence type="ECO:0000256" key="1">
    <source>
        <dbReference type="SAM" id="MobiDB-lite"/>
    </source>
</evidence>
<dbReference type="EMBL" id="FJNB01000008">
    <property type="protein sequence ID" value="CZQ95031.1"/>
    <property type="molecule type" value="Genomic_DNA"/>
</dbReference>
<evidence type="ECO:0000313" key="2">
    <source>
        <dbReference type="EMBL" id="CZQ95031.1"/>
    </source>
</evidence>
<protein>
    <submittedName>
        <fullName evidence="2">Uncharacterized protein</fullName>
    </submittedName>
</protein>
<evidence type="ECO:0000313" key="4">
    <source>
        <dbReference type="Proteomes" id="UP000076878"/>
    </source>
</evidence>
<reference evidence="3 5" key="2">
    <citation type="submission" date="2016-10" db="EMBL/GenBank/DDBJ databases">
        <authorList>
            <person name="Varghese N."/>
            <person name="Submissions S."/>
        </authorList>
    </citation>
    <scope>NUCLEOTIDE SEQUENCE [LARGE SCALE GENOMIC DNA]</scope>
    <source>
        <strain evidence="3 5">DSM 22150</strain>
    </source>
</reference>
<proteinExistence type="predicted"/>
<reference evidence="2 4" key="1">
    <citation type="submission" date="2016-02" db="EMBL/GenBank/DDBJ databases">
        <authorList>
            <person name="Wen L."/>
            <person name="He K."/>
            <person name="Yang H."/>
        </authorList>
    </citation>
    <scope>NUCLEOTIDE SEQUENCE [LARGE SCALE GENOMIC DNA]</scope>
    <source>
        <strain evidence="2">Trichococcus_R210</strain>
    </source>
</reference>
<accession>A0A143YP64</accession>
<dbReference type="Proteomes" id="UP000076878">
    <property type="component" value="Unassembled WGS sequence"/>
</dbReference>
<dbReference type="STRING" id="640938.TR210_1262"/>
<evidence type="ECO:0000313" key="5">
    <source>
        <dbReference type="Proteomes" id="UP000199280"/>
    </source>
</evidence>
<organism evidence="2 4">
    <name type="scientific">Trichococcus ilyis</name>
    <dbReference type="NCBI Taxonomy" id="640938"/>
    <lineage>
        <taxon>Bacteria</taxon>
        <taxon>Bacillati</taxon>
        <taxon>Bacillota</taxon>
        <taxon>Bacilli</taxon>
        <taxon>Lactobacillales</taxon>
        <taxon>Carnobacteriaceae</taxon>
        <taxon>Trichococcus</taxon>
    </lineage>
</organism>
<gene>
    <name evidence="3" type="ORF">SAMN05216375_10787</name>
    <name evidence="2" type="ORF">TR210_1262</name>
</gene>
<evidence type="ECO:0000313" key="3">
    <source>
        <dbReference type="EMBL" id="SEJ08976.1"/>
    </source>
</evidence>
<feature type="region of interest" description="Disordered" evidence="1">
    <location>
        <begin position="199"/>
        <end position="244"/>
    </location>
</feature>
<name>A0A143YP64_9LACT</name>
<dbReference type="EMBL" id="FNYT01000007">
    <property type="protein sequence ID" value="SEJ08976.1"/>
    <property type="molecule type" value="Genomic_DNA"/>
</dbReference>
<dbReference type="Proteomes" id="UP000199280">
    <property type="component" value="Unassembled WGS sequence"/>
</dbReference>
<keyword evidence="5" id="KW-1185">Reference proteome</keyword>
<sequence>MHRNRAALCGSFLFFLAFSGDFRVPRRASAQDGVPECREIPLLSTERIPETTTNLTDCSFVGLRPRTVSRNVERSRSCRHIRYRKTQNTRQIVLLSGFGPGRCSGMSRDHAVVDNPITGNHKTPDRSPFCRASAQDGVADCREIMQLSTFSQPILLGKPITNLIGSFHKQEQPGMPSVSGTPGCSYSIMSNSALPARSGWTACRRDASSPTPPPDWRKRPSRGSDPSCSLATPFAGRSDRGKPR</sequence>
<dbReference type="AlphaFoldDB" id="A0A143YP64"/>